<dbReference type="InterPro" id="IPR016135">
    <property type="entry name" value="UBQ-conjugating_enzyme/RWD"/>
</dbReference>
<evidence type="ECO:0000313" key="8">
    <source>
        <dbReference type="EMBL" id="GAO47397.1"/>
    </source>
</evidence>
<dbReference type="GO" id="GO:0032366">
    <property type="term" value="P:intracellular sterol transport"/>
    <property type="evidence" value="ECO:0007669"/>
    <property type="project" value="InterPro"/>
</dbReference>
<dbReference type="SUPFAM" id="SSF54495">
    <property type="entry name" value="UBC-like"/>
    <property type="match status" value="1"/>
</dbReference>
<evidence type="ECO:0000256" key="6">
    <source>
        <dbReference type="ARBA" id="ARBA00022840"/>
    </source>
</evidence>
<evidence type="ECO:0000256" key="4">
    <source>
        <dbReference type="ARBA" id="ARBA00022741"/>
    </source>
</evidence>
<dbReference type="Pfam" id="PF02221">
    <property type="entry name" value="E1_DerP2_DerF2"/>
    <property type="match status" value="1"/>
</dbReference>
<proteinExistence type="predicted"/>
<evidence type="ECO:0000259" key="7">
    <source>
        <dbReference type="PROSITE" id="PS50127"/>
    </source>
</evidence>
<organism evidence="8 9">
    <name type="scientific">Saitoella complicata (strain BCRC 22490 / CBS 7301 / JCM 7358 / NBRC 10748 / NRRL Y-17804)</name>
    <dbReference type="NCBI Taxonomy" id="698492"/>
    <lineage>
        <taxon>Eukaryota</taxon>
        <taxon>Fungi</taxon>
        <taxon>Dikarya</taxon>
        <taxon>Ascomycota</taxon>
        <taxon>Taphrinomycotina</taxon>
        <taxon>Taphrinomycotina incertae sedis</taxon>
        <taxon>Saitoella</taxon>
    </lineage>
</organism>
<gene>
    <name evidence="8" type="ORF">G7K_1605-t1</name>
</gene>
<dbReference type="InterPro" id="IPR003172">
    <property type="entry name" value="ML_dom"/>
</dbReference>
<dbReference type="SUPFAM" id="SSF81296">
    <property type="entry name" value="E set domains"/>
    <property type="match status" value="1"/>
</dbReference>
<dbReference type="FunFam" id="3.10.110.10:FF:000060">
    <property type="entry name" value="Ubiquitin conjugating enzyme (UbcB)"/>
    <property type="match status" value="1"/>
</dbReference>
<keyword evidence="4" id="KW-0547">Nucleotide-binding</keyword>
<feature type="domain" description="UBC core" evidence="7">
    <location>
        <begin position="2"/>
        <end position="161"/>
    </location>
</feature>
<accession>A0A0E9NC16</accession>
<dbReference type="AlphaFoldDB" id="A0A0E9NC16"/>
<dbReference type="PROSITE" id="PS50127">
    <property type="entry name" value="UBC_2"/>
    <property type="match status" value="1"/>
</dbReference>
<dbReference type="EMBL" id="BACD03000008">
    <property type="protein sequence ID" value="GAO47397.1"/>
    <property type="molecule type" value="Genomic_DNA"/>
</dbReference>
<protein>
    <recommendedName>
        <fullName evidence="2">Phosphatidylglycerol/phosphatidylinositol transfer protein</fullName>
        <ecNumber evidence="1">2.3.2.23</ecNumber>
    </recommendedName>
</protein>
<dbReference type="EC" id="2.3.2.23" evidence="1"/>
<reference evidence="8 9" key="3">
    <citation type="journal article" date="2015" name="Genome Announc.">
        <title>Draft Genome Sequence of the Archiascomycetous Yeast Saitoella complicata.</title>
        <authorList>
            <person name="Yamauchi K."/>
            <person name="Kondo S."/>
            <person name="Hamamoto M."/>
            <person name="Takahashi Y."/>
            <person name="Ogura Y."/>
            <person name="Hayashi T."/>
            <person name="Nishida H."/>
        </authorList>
    </citation>
    <scope>NUCLEOTIDE SEQUENCE [LARGE SCALE GENOMIC DNA]</scope>
    <source>
        <strain evidence="8 9">NRRL Y-17804</strain>
    </source>
</reference>
<reference evidence="8 9" key="1">
    <citation type="journal article" date="2011" name="J. Gen. Appl. Microbiol.">
        <title>Draft genome sequencing of the enigmatic yeast Saitoella complicata.</title>
        <authorList>
            <person name="Nishida H."/>
            <person name="Hamamoto M."/>
            <person name="Sugiyama J."/>
        </authorList>
    </citation>
    <scope>NUCLEOTIDE SEQUENCE [LARGE SCALE GENOMIC DNA]</scope>
    <source>
        <strain evidence="8 9">NRRL Y-17804</strain>
    </source>
</reference>
<keyword evidence="3" id="KW-0808">Transferase</keyword>
<dbReference type="SMART" id="SM00212">
    <property type="entry name" value="UBCc"/>
    <property type="match status" value="1"/>
</dbReference>
<dbReference type="InterPro" id="IPR050113">
    <property type="entry name" value="Ub_conjugating_enzyme"/>
</dbReference>
<dbReference type="GO" id="GO:0061631">
    <property type="term" value="F:ubiquitin conjugating enzyme activity"/>
    <property type="evidence" value="ECO:0007669"/>
    <property type="project" value="UniProtKB-EC"/>
</dbReference>
<dbReference type="InterPro" id="IPR000608">
    <property type="entry name" value="UBC"/>
</dbReference>
<dbReference type="Gene3D" id="2.60.40.770">
    <property type="match status" value="1"/>
</dbReference>
<comment type="caution">
    <text evidence="8">The sequence shown here is derived from an EMBL/GenBank/DDBJ whole genome shotgun (WGS) entry which is preliminary data.</text>
</comment>
<dbReference type="GO" id="GO:0005524">
    <property type="term" value="F:ATP binding"/>
    <property type="evidence" value="ECO:0007669"/>
    <property type="project" value="UniProtKB-KW"/>
</dbReference>
<evidence type="ECO:0000256" key="5">
    <source>
        <dbReference type="ARBA" id="ARBA00022786"/>
    </source>
</evidence>
<reference evidence="8 9" key="2">
    <citation type="journal article" date="2014" name="J. Gen. Appl. Microbiol.">
        <title>The early diverging ascomycetous budding yeast Saitoella complicata has three histone deacetylases belonging to the Clr6, Hos2, and Rpd3 lineages.</title>
        <authorList>
            <person name="Nishida H."/>
            <person name="Matsumoto T."/>
            <person name="Kondo S."/>
            <person name="Hamamoto M."/>
            <person name="Yoshikawa H."/>
        </authorList>
    </citation>
    <scope>NUCLEOTIDE SEQUENCE [LARGE SCALE GENOMIC DNA]</scope>
    <source>
        <strain evidence="8 9">NRRL Y-17804</strain>
    </source>
</reference>
<dbReference type="CDD" id="cd00917">
    <property type="entry name" value="PG-PI_TP"/>
    <property type="match status" value="1"/>
</dbReference>
<evidence type="ECO:0000313" key="9">
    <source>
        <dbReference type="Proteomes" id="UP000033140"/>
    </source>
</evidence>
<dbReference type="Pfam" id="PF00179">
    <property type="entry name" value="UQ_con"/>
    <property type="match status" value="1"/>
</dbReference>
<sequence length="401" mass="44397">MTTLRRIQKELAEIHSNPIPNITASPKSDDDLLHWQARITGPTGTPYKNGKFELSIDFPSNYPFSPPIITFVTRIYHPNVSSAPAPSSGNTAGDSNVCHALLKPSEWKPSTKLTTVLEAMVDLLINPRADDPLEPNVAQEYLTDQIKFEKTAKEWVKRRTATRASAFRLDQAAYGVYYDTCKRESSLGGNCWAERGAFIRVTDNNSRIERPAISPLLTMKLAGILSLAFASTAFATSLFRVNDADREVQDLFTLDDKIPGDSPMSLCPNQDHSLDILNVTFINTSPNPPVAGEVMTVDAAGLVKQEIRNGSYIDLEVKYGLIRLIKQQFDLCEQLSEHVGIQCPVAPGELQATKEVELPKQIPPGRYAVTARVLTPDDIQITCMTATVVFRPGRRAVLEWN</sequence>
<name>A0A0E9NC16_SAICN</name>
<dbReference type="InterPro" id="IPR033917">
    <property type="entry name" value="ML_PG-PI_TP"/>
</dbReference>
<evidence type="ECO:0000256" key="2">
    <source>
        <dbReference type="ARBA" id="ARBA00016056"/>
    </source>
</evidence>
<keyword evidence="6" id="KW-0067">ATP-binding</keyword>
<dbReference type="InterPro" id="IPR014756">
    <property type="entry name" value="Ig_E-set"/>
</dbReference>
<keyword evidence="5" id="KW-0833">Ubl conjugation pathway</keyword>
<evidence type="ECO:0000256" key="1">
    <source>
        <dbReference type="ARBA" id="ARBA00012486"/>
    </source>
</evidence>
<dbReference type="STRING" id="698492.A0A0E9NC16"/>
<keyword evidence="9" id="KW-1185">Reference proteome</keyword>
<dbReference type="Proteomes" id="UP000033140">
    <property type="component" value="Unassembled WGS sequence"/>
</dbReference>
<dbReference type="Gene3D" id="3.10.110.10">
    <property type="entry name" value="Ubiquitin Conjugating Enzyme"/>
    <property type="match status" value="1"/>
</dbReference>
<dbReference type="PANTHER" id="PTHR24067">
    <property type="entry name" value="UBIQUITIN-CONJUGATING ENZYME E2"/>
    <property type="match status" value="1"/>
</dbReference>
<dbReference type="SMART" id="SM00737">
    <property type="entry name" value="ML"/>
    <property type="match status" value="1"/>
</dbReference>
<evidence type="ECO:0000256" key="3">
    <source>
        <dbReference type="ARBA" id="ARBA00022679"/>
    </source>
</evidence>